<sequence length="234" mass="27352">MKTRFLEQLIEPSDGLKLVRGLRLDKRITPEMLSEDNLINASEVLISINESDNLFSQTNLISRALDFGWTPLEYEEKIDQVEKKTKVIIKKVIVKNYLLRGLSLIISLIFLFIFPTIASYFLSFTIFAFLPLLLLSFPFLLFSNQDIFLETWQLLGVIRFEPDYIINLKHFLYIYFDFVVSNSDDQILVDIYNQLSPTIIADIILFMFLMIVTLTLPVLSYFVNFLFSDEMIKN</sequence>
<keyword evidence="1" id="KW-1133">Transmembrane helix</keyword>
<gene>
    <name evidence="2" type="ORF">CY0110_14440</name>
</gene>
<accession>A3IZ39</accession>
<feature type="transmembrane region" description="Helical" evidence="1">
    <location>
        <begin position="120"/>
        <end position="143"/>
    </location>
</feature>
<comment type="caution">
    <text evidence="2">The sequence shown here is derived from an EMBL/GenBank/DDBJ whole genome shotgun (WGS) entry which is preliminary data.</text>
</comment>
<feature type="transmembrane region" description="Helical" evidence="1">
    <location>
        <begin position="97"/>
        <end position="114"/>
    </location>
</feature>
<dbReference type="OrthoDB" id="586430at2"/>
<evidence type="ECO:0000313" key="3">
    <source>
        <dbReference type="Proteomes" id="UP000003781"/>
    </source>
</evidence>
<evidence type="ECO:0000256" key="1">
    <source>
        <dbReference type="SAM" id="Phobius"/>
    </source>
</evidence>
<evidence type="ECO:0000313" key="2">
    <source>
        <dbReference type="EMBL" id="EAZ88243.1"/>
    </source>
</evidence>
<proteinExistence type="predicted"/>
<keyword evidence="1" id="KW-0812">Transmembrane</keyword>
<reference evidence="2 3" key="1">
    <citation type="submission" date="2007-03" db="EMBL/GenBank/DDBJ databases">
        <authorList>
            <person name="Stal L."/>
            <person name="Ferriera S."/>
            <person name="Johnson J."/>
            <person name="Kravitz S."/>
            <person name="Beeson K."/>
            <person name="Sutton G."/>
            <person name="Rogers Y.-H."/>
            <person name="Friedman R."/>
            <person name="Frazier M."/>
            <person name="Venter J.C."/>
        </authorList>
    </citation>
    <scope>NUCLEOTIDE SEQUENCE [LARGE SCALE GENOMIC DNA]</scope>
    <source>
        <strain evidence="2 3">CCY0110</strain>
    </source>
</reference>
<keyword evidence="3" id="KW-1185">Reference proteome</keyword>
<dbReference type="AlphaFoldDB" id="A3IZ39"/>
<organism evidence="2 3">
    <name type="scientific">Crocosphaera chwakensis CCY0110</name>
    <dbReference type="NCBI Taxonomy" id="391612"/>
    <lineage>
        <taxon>Bacteria</taxon>
        <taxon>Bacillati</taxon>
        <taxon>Cyanobacteriota</taxon>
        <taxon>Cyanophyceae</taxon>
        <taxon>Oscillatoriophycideae</taxon>
        <taxon>Chroococcales</taxon>
        <taxon>Aphanothecaceae</taxon>
        <taxon>Crocosphaera</taxon>
        <taxon>Crocosphaera chwakensis</taxon>
    </lineage>
</organism>
<dbReference type="Proteomes" id="UP000003781">
    <property type="component" value="Unassembled WGS sequence"/>
</dbReference>
<keyword evidence="1" id="KW-0472">Membrane</keyword>
<name>A3IZ39_9CHRO</name>
<dbReference type="RefSeq" id="WP_008278655.1">
    <property type="nucleotide sequence ID" value="NZ_AAXW01000094.1"/>
</dbReference>
<dbReference type="EMBL" id="AAXW01000094">
    <property type="protein sequence ID" value="EAZ88243.1"/>
    <property type="molecule type" value="Genomic_DNA"/>
</dbReference>
<feature type="transmembrane region" description="Helical" evidence="1">
    <location>
        <begin position="203"/>
        <end position="227"/>
    </location>
</feature>
<protein>
    <submittedName>
        <fullName evidence="2">Uncharacterized protein</fullName>
    </submittedName>
</protein>